<dbReference type="RefSeq" id="WP_188599120.1">
    <property type="nucleotide sequence ID" value="NZ_BMJW01000002.1"/>
</dbReference>
<dbReference type="PANTHER" id="PTHR30627:SF6">
    <property type="entry name" value="BETA-LACTAMASE YBXI-RELATED"/>
    <property type="match status" value="1"/>
</dbReference>
<dbReference type="InterPro" id="IPR001460">
    <property type="entry name" value="PCN-bd_Tpept"/>
</dbReference>
<dbReference type="GO" id="GO:0008658">
    <property type="term" value="F:penicillin binding"/>
    <property type="evidence" value="ECO:0007669"/>
    <property type="project" value="InterPro"/>
</dbReference>
<dbReference type="SUPFAM" id="SSF56601">
    <property type="entry name" value="beta-lactamase/transpeptidase-like"/>
    <property type="match status" value="1"/>
</dbReference>
<name>A0A917MGL6_9FLAO</name>
<evidence type="ECO:0000256" key="6">
    <source>
        <dbReference type="ARBA" id="ARBA00023251"/>
    </source>
</evidence>
<sequence>MRNLKPFKITYIKTGLLACFLVFLTSCQPKKPSTKQKSKDSTSSKVITPEFQSILDSAKVTGSILIYDLEDKRYYSNDFKWTENGYLPASTFKITNAIIALETGVIKNDSSVFKWNGKERRLKTWERDLTFTEAFHASCVPCFQELAQKIGPEKMNLYLKKLNYGAMQVSASNIDLFWLAGDSKINQLEQIDFLKRLYQSQLPISKRTENIIKRMMLINENDGYTISGKTGWSIRNGHNNGWFVGWLKTANKVYFFATNINPKQQFNMSLFPVIRKSITQQAFKELGIIKN</sequence>
<accession>A0A917MGL6</accession>
<evidence type="ECO:0000256" key="3">
    <source>
        <dbReference type="ARBA" id="ARBA00012865"/>
    </source>
</evidence>
<dbReference type="EC" id="3.5.2.6" evidence="3"/>
<evidence type="ECO:0000313" key="8">
    <source>
        <dbReference type="EMBL" id="GGH00781.1"/>
    </source>
</evidence>
<comment type="catalytic activity">
    <reaction evidence="1">
        <text>a beta-lactam + H2O = a substituted beta-amino acid</text>
        <dbReference type="Rhea" id="RHEA:20401"/>
        <dbReference type="ChEBI" id="CHEBI:15377"/>
        <dbReference type="ChEBI" id="CHEBI:35627"/>
        <dbReference type="ChEBI" id="CHEBI:140347"/>
        <dbReference type="EC" id="3.5.2.6"/>
    </reaction>
</comment>
<proteinExistence type="inferred from homology"/>
<dbReference type="PROSITE" id="PS51257">
    <property type="entry name" value="PROKAR_LIPOPROTEIN"/>
    <property type="match status" value="1"/>
</dbReference>
<evidence type="ECO:0000313" key="9">
    <source>
        <dbReference type="Proteomes" id="UP000633278"/>
    </source>
</evidence>
<dbReference type="GO" id="GO:0046677">
    <property type="term" value="P:response to antibiotic"/>
    <property type="evidence" value="ECO:0007669"/>
    <property type="project" value="UniProtKB-KW"/>
</dbReference>
<keyword evidence="5" id="KW-0378">Hydrolase</keyword>
<comment type="similarity">
    <text evidence="2">Belongs to the class-D beta-lactamase family.</text>
</comment>
<evidence type="ECO:0000256" key="4">
    <source>
        <dbReference type="ARBA" id="ARBA00022729"/>
    </source>
</evidence>
<dbReference type="AlphaFoldDB" id="A0A917MGL6"/>
<feature type="domain" description="Penicillin-binding protein transpeptidase" evidence="7">
    <location>
        <begin position="76"/>
        <end position="264"/>
    </location>
</feature>
<dbReference type="Proteomes" id="UP000633278">
    <property type="component" value="Unassembled WGS sequence"/>
</dbReference>
<dbReference type="NCBIfam" id="NF012161">
    <property type="entry name" value="bla_class_D_main"/>
    <property type="match status" value="1"/>
</dbReference>
<dbReference type="GO" id="GO:0071555">
    <property type="term" value="P:cell wall organization"/>
    <property type="evidence" value="ECO:0007669"/>
    <property type="project" value="TreeGrafter"/>
</dbReference>
<reference evidence="8" key="2">
    <citation type="submission" date="2020-09" db="EMBL/GenBank/DDBJ databases">
        <authorList>
            <person name="Sun Q."/>
            <person name="Zhou Y."/>
        </authorList>
    </citation>
    <scope>NUCLEOTIDE SEQUENCE</scope>
    <source>
        <strain evidence="8">CGMCC 1.15763</strain>
    </source>
</reference>
<keyword evidence="6" id="KW-0046">Antibiotic resistance</keyword>
<organism evidence="8 9">
    <name type="scientific">Polaribacter pacificus</name>
    <dbReference type="NCBI Taxonomy" id="1775173"/>
    <lineage>
        <taxon>Bacteria</taxon>
        <taxon>Pseudomonadati</taxon>
        <taxon>Bacteroidota</taxon>
        <taxon>Flavobacteriia</taxon>
        <taxon>Flavobacteriales</taxon>
        <taxon>Flavobacteriaceae</taxon>
    </lineage>
</organism>
<evidence type="ECO:0000259" key="7">
    <source>
        <dbReference type="Pfam" id="PF00905"/>
    </source>
</evidence>
<protein>
    <recommendedName>
        <fullName evidence="3">beta-lactamase</fullName>
        <ecNumber evidence="3">3.5.2.6</ecNumber>
    </recommendedName>
</protein>
<dbReference type="GO" id="GO:0008800">
    <property type="term" value="F:beta-lactamase activity"/>
    <property type="evidence" value="ECO:0007669"/>
    <property type="project" value="UniProtKB-EC"/>
</dbReference>
<keyword evidence="9" id="KW-1185">Reference proteome</keyword>
<evidence type="ECO:0000256" key="5">
    <source>
        <dbReference type="ARBA" id="ARBA00022801"/>
    </source>
</evidence>
<reference evidence="8" key="1">
    <citation type="journal article" date="2014" name="Int. J. Syst. Evol. Microbiol.">
        <title>Complete genome sequence of Corynebacterium casei LMG S-19264T (=DSM 44701T), isolated from a smear-ripened cheese.</title>
        <authorList>
            <consortium name="US DOE Joint Genome Institute (JGI-PGF)"/>
            <person name="Walter F."/>
            <person name="Albersmeier A."/>
            <person name="Kalinowski J."/>
            <person name="Ruckert C."/>
        </authorList>
    </citation>
    <scope>NUCLEOTIDE SEQUENCE</scope>
    <source>
        <strain evidence="8">CGMCC 1.15763</strain>
    </source>
</reference>
<dbReference type="Pfam" id="PF00905">
    <property type="entry name" value="Transpeptidase"/>
    <property type="match status" value="1"/>
</dbReference>
<evidence type="ECO:0000256" key="2">
    <source>
        <dbReference type="ARBA" id="ARBA00007898"/>
    </source>
</evidence>
<dbReference type="EMBL" id="BMJW01000002">
    <property type="protein sequence ID" value="GGH00781.1"/>
    <property type="molecule type" value="Genomic_DNA"/>
</dbReference>
<gene>
    <name evidence="8" type="primary">blaA</name>
    <name evidence="8" type="ORF">GCM10011416_19320</name>
</gene>
<evidence type="ECO:0000256" key="1">
    <source>
        <dbReference type="ARBA" id="ARBA00001526"/>
    </source>
</evidence>
<dbReference type="InterPro" id="IPR050515">
    <property type="entry name" value="Beta-lactam/transpept"/>
</dbReference>
<dbReference type="PANTHER" id="PTHR30627">
    <property type="entry name" value="PEPTIDOGLYCAN D,D-TRANSPEPTIDASE"/>
    <property type="match status" value="1"/>
</dbReference>
<dbReference type="InterPro" id="IPR012338">
    <property type="entry name" value="Beta-lactam/transpept-like"/>
</dbReference>
<comment type="caution">
    <text evidence="8">The sequence shown here is derived from an EMBL/GenBank/DDBJ whole genome shotgun (WGS) entry which is preliminary data.</text>
</comment>
<keyword evidence="4" id="KW-0732">Signal</keyword>
<dbReference type="GO" id="GO:0005886">
    <property type="term" value="C:plasma membrane"/>
    <property type="evidence" value="ECO:0007669"/>
    <property type="project" value="TreeGrafter"/>
</dbReference>
<dbReference type="Gene3D" id="3.40.710.10">
    <property type="entry name" value="DD-peptidase/beta-lactamase superfamily"/>
    <property type="match status" value="1"/>
</dbReference>